<protein>
    <submittedName>
        <fullName evidence="1">Uncharacterized protein</fullName>
    </submittedName>
</protein>
<organism evidence="1 2">
    <name type="scientific">Eretmocerus hayati</name>
    <dbReference type="NCBI Taxonomy" id="131215"/>
    <lineage>
        <taxon>Eukaryota</taxon>
        <taxon>Metazoa</taxon>
        <taxon>Ecdysozoa</taxon>
        <taxon>Arthropoda</taxon>
        <taxon>Hexapoda</taxon>
        <taxon>Insecta</taxon>
        <taxon>Pterygota</taxon>
        <taxon>Neoptera</taxon>
        <taxon>Endopterygota</taxon>
        <taxon>Hymenoptera</taxon>
        <taxon>Apocrita</taxon>
        <taxon>Proctotrupomorpha</taxon>
        <taxon>Chalcidoidea</taxon>
        <taxon>Aphelinidae</taxon>
        <taxon>Aphelininae</taxon>
        <taxon>Eretmocerus</taxon>
    </lineage>
</organism>
<reference evidence="1" key="1">
    <citation type="submission" date="2023-04" db="EMBL/GenBank/DDBJ databases">
        <title>A chromosome-level genome assembly of the parasitoid wasp Eretmocerus hayati.</title>
        <authorList>
            <person name="Zhong Y."/>
            <person name="Liu S."/>
            <person name="Liu Y."/>
        </authorList>
    </citation>
    <scope>NUCLEOTIDE SEQUENCE</scope>
    <source>
        <strain evidence="1">ZJU_SS_LIU_2023</strain>
    </source>
</reference>
<dbReference type="EMBL" id="CM056741">
    <property type="protein sequence ID" value="KAJ8687334.1"/>
    <property type="molecule type" value="Genomic_DNA"/>
</dbReference>
<name>A0ACC2PXF8_9HYME</name>
<keyword evidence="2" id="KW-1185">Reference proteome</keyword>
<evidence type="ECO:0000313" key="2">
    <source>
        <dbReference type="Proteomes" id="UP001239111"/>
    </source>
</evidence>
<proteinExistence type="predicted"/>
<evidence type="ECO:0000313" key="1">
    <source>
        <dbReference type="EMBL" id="KAJ8687334.1"/>
    </source>
</evidence>
<accession>A0ACC2PXF8</accession>
<comment type="caution">
    <text evidence="1">The sequence shown here is derived from an EMBL/GenBank/DDBJ whole genome shotgun (WGS) entry which is preliminary data.</text>
</comment>
<gene>
    <name evidence="1" type="ORF">QAD02_023128</name>
</gene>
<sequence>MSHLNYNVSNDSLPREIIHKARDAVDECVPTRTESMYEKTYDAFVEWRRSMQINNTSEKLLIEYFNKLANIMAPPALFSKWSMLKAMIEKNENIDIDEYSYIEWLLKQRKIGFQRKRVPTSFLTDICTFLTKAPDADYLDVKVKHSLALSNSSIDRDDLFLSSMK</sequence>
<dbReference type="Proteomes" id="UP001239111">
    <property type="component" value="Chromosome 1"/>
</dbReference>